<feature type="region of interest" description="Disordered" evidence="1">
    <location>
        <begin position="64"/>
        <end position="147"/>
    </location>
</feature>
<dbReference type="EMBL" id="RYZH01000025">
    <property type="protein sequence ID" value="RUL87125.1"/>
    <property type="molecule type" value="Genomic_DNA"/>
</dbReference>
<sequence length="147" mass="15350">MRPEPRLEAGPIRSLAARPLAAAIVLCTGGWLTTPALGQHCGSYVSRPGDHVLKVVLGLSAVTDEEATPTPSSTSPDQPCSGPFCSRAPETPSPAPVPPAPSSVEHWAVLPRDRGAEVPSASPWPSSEPSCRPDRPIGGVFHPPRSR</sequence>
<protein>
    <submittedName>
        <fullName evidence="2">Uncharacterized protein</fullName>
    </submittedName>
</protein>
<comment type="caution">
    <text evidence="2">The sequence shown here is derived from an EMBL/GenBank/DDBJ whole genome shotgun (WGS) entry which is preliminary data.</text>
</comment>
<keyword evidence="3" id="KW-1185">Reference proteome</keyword>
<reference evidence="2 3" key="1">
    <citation type="submission" date="2018-12" db="EMBL/GenBank/DDBJ databases">
        <authorList>
            <person name="Toschakov S.V."/>
        </authorList>
    </citation>
    <scope>NUCLEOTIDE SEQUENCE [LARGE SCALE GENOMIC DNA]</scope>
    <source>
        <strain evidence="2 3">GM2012</strain>
    </source>
</reference>
<dbReference type="AlphaFoldDB" id="A0A432MIU4"/>
<feature type="compositionally biased region" description="Low complexity" evidence="1">
    <location>
        <begin position="119"/>
        <end position="130"/>
    </location>
</feature>
<accession>A0A432MIU4</accession>
<reference evidence="2 3" key="2">
    <citation type="submission" date="2019-01" db="EMBL/GenBank/DDBJ databases">
        <title>Tautonia sociabilis, a novel thermotolerant planctomycete of Isosphaeraceae family, isolated from a 4000 m deep subterranean habitat.</title>
        <authorList>
            <person name="Kovaleva O.L."/>
            <person name="Elcheninov A.G."/>
            <person name="Van Heerden E."/>
            <person name="Toshchakov S.V."/>
            <person name="Novikov A."/>
            <person name="Bonch-Osmolovskaya E.A."/>
            <person name="Kublanov I.V."/>
        </authorList>
    </citation>
    <scope>NUCLEOTIDE SEQUENCE [LARGE SCALE GENOMIC DNA]</scope>
    <source>
        <strain evidence="2 3">GM2012</strain>
    </source>
</reference>
<dbReference type="Proteomes" id="UP000280296">
    <property type="component" value="Unassembled WGS sequence"/>
</dbReference>
<name>A0A432MIU4_9BACT</name>
<proteinExistence type="predicted"/>
<feature type="compositionally biased region" description="Pro residues" evidence="1">
    <location>
        <begin position="91"/>
        <end position="101"/>
    </location>
</feature>
<dbReference type="RefSeq" id="WP_126726031.1">
    <property type="nucleotide sequence ID" value="NZ_RYZH01000025.1"/>
</dbReference>
<evidence type="ECO:0000256" key="1">
    <source>
        <dbReference type="SAM" id="MobiDB-lite"/>
    </source>
</evidence>
<organism evidence="2 3">
    <name type="scientific">Tautonia sociabilis</name>
    <dbReference type="NCBI Taxonomy" id="2080755"/>
    <lineage>
        <taxon>Bacteria</taxon>
        <taxon>Pseudomonadati</taxon>
        <taxon>Planctomycetota</taxon>
        <taxon>Planctomycetia</taxon>
        <taxon>Isosphaerales</taxon>
        <taxon>Isosphaeraceae</taxon>
        <taxon>Tautonia</taxon>
    </lineage>
</organism>
<gene>
    <name evidence="2" type="ORF">TsocGM_13665</name>
</gene>
<evidence type="ECO:0000313" key="3">
    <source>
        <dbReference type="Proteomes" id="UP000280296"/>
    </source>
</evidence>
<evidence type="ECO:0000313" key="2">
    <source>
        <dbReference type="EMBL" id="RUL87125.1"/>
    </source>
</evidence>